<dbReference type="InterPro" id="IPR013946">
    <property type="entry name" value="NCA2-like"/>
</dbReference>
<keyword evidence="5" id="KW-0472">Membrane</keyword>
<keyword evidence="8" id="KW-1185">Reference proteome</keyword>
<dbReference type="EMBL" id="MDYQ01000033">
    <property type="protein sequence ID" value="PRP86275.1"/>
    <property type="molecule type" value="Genomic_DNA"/>
</dbReference>
<dbReference type="PANTHER" id="PTHR28234">
    <property type="entry name" value="NUCLEAR CONTROL OF ATPASE PROTEIN 2"/>
    <property type="match status" value="1"/>
</dbReference>
<dbReference type="InParanoid" id="A0A2P6NQP3"/>
<keyword evidence="2" id="KW-0812">Transmembrane</keyword>
<organism evidence="7 8">
    <name type="scientific">Planoprotostelium fungivorum</name>
    <dbReference type="NCBI Taxonomy" id="1890364"/>
    <lineage>
        <taxon>Eukaryota</taxon>
        <taxon>Amoebozoa</taxon>
        <taxon>Evosea</taxon>
        <taxon>Variosea</taxon>
        <taxon>Cavosteliida</taxon>
        <taxon>Cavosteliaceae</taxon>
        <taxon>Planoprotostelium</taxon>
    </lineage>
</organism>
<dbReference type="Pfam" id="PF08637">
    <property type="entry name" value="NCA2"/>
    <property type="match status" value="1"/>
</dbReference>
<dbReference type="AlphaFoldDB" id="A0A2P6NQP3"/>
<protein>
    <recommendedName>
        <fullName evidence="9">Nuclear control of ATPase protein 2</fullName>
    </recommendedName>
</protein>
<evidence type="ECO:0000256" key="5">
    <source>
        <dbReference type="ARBA" id="ARBA00023136"/>
    </source>
</evidence>
<evidence type="ECO:0000313" key="7">
    <source>
        <dbReference type="EMBL" id="PRP86275.1"/>
    </source>
</evidence>
<evidence type="ECO:0000313" key="8">
    <source>
        <dbReference type="Proteomes" id="UP000241769"/>
    </source>
</evidence>
<evidence type="ECO:0000256" key="4">
    <source>
        <dbReference type="ARBA" id="ARBA00023128"/>
    </source>
</evidence>
<sequence length="692" mass="79732">MFQQASAENRQKLRSWLIGKRGDHGTLSSATESFPLLPSKFIGSELLHKIPIRIPFLKREDPVSAVLQSPMLDELDKAIASSEMSYDNKVYELSQASLTVHNHILDRALQLGRKAVDDEKEWRRVQHTRFEIYLERSPLYWAQLCRHSILLRCENVREGFGLQLGQYLKRDSDTPLLSAREQLRHVASLYPSSSSPGRKLSLFSLTLTEQSTRWKELDQLEGDPFLRAAEELLDTVRAESHSSDSHTNEMRSLEQAVRLAEKKLNVMRDGIPSTPSILAARCQFKMSKLENHLLTLLGYGNETISSEDLQDRDAQSVLRATYLRAITFREFLRLSSPQVMNMEKNDFEWRNKHMMTFDESTDEGRMKKIAQLLRSNLDRLSDFEEEVMSVLSEYGRPSNLSRNWLRYTITVTTVLASLKYLYARQENISNWFNEIYLSVNHFFHRYLEEPLLHIWKTIRYEGKDYAVINPKALDEDVNSLGRMVVDFAKKSGQSLTAEQISAIRESAKTGDIGTILTTYEKDIQGPIRGALFGDLIQLILIQVQKTRVDAERGLAAVDQLLKANELNFEALGVIPAVAFSYLTVRFAYRTVLGTLDYKQIRNYIRDEMRSVDRLLNLSLPEHGKANMTLREQGRLLISIDKLKYYAQKSLSSRQRVNFLEDLHDLGSSQQGAKRKQNTVNRMYRNYNFLAPI</sequence>
<comment type="caution">
    <text evidence="7">The sequence shown here is derived from an EMBL/GenBank/DDBJ whole genome shotgun (WGS) entry which is preliminary data.</text>
</comment>
<evidence type="ECO:0000256" key="2">
    <source>
        <dbReference type="ARBA" id="ARBA00022692"/>
    </source>
</evidence>
<dbReference type="GO" id="GO:0005741">
    <property type="term" value="C:mitochondrial outer membrane"/>
    <property type="evidence" value="ECO:0007669"/>
    <property type="project" value="TreeGrafter"/>
</dbReference>
<dbReference type="OrthoDB" id="413313at2759"/>
<dbReference type="Proteomes" id="UP000241769">
    <property type="component" value="Unassembled WGS sequence"/>
</dbReference>
<feature type="coiled-coil region" evidence="6">
    <location>
        <begin position="243"/>
        <end position="270"/>
    </location>
</feature>
<evidence type="ECO:0000256" key="1">
    <source>
        <dbReference type="ARBA" id="ARBA00004225"/>
    </source>
</evidence>
<name>A0A2P6NQP3_9EUKA</name>
<dbReference type="PANTHER" id="PTHR28234:SF1">
    <property type="entry name" value="NUCLEAR CONTROL OF ATPASE PROTEIN 2"/>
    <property type="match status" value="1"/>
</dbReference>
<keyword evidence="3" id="KW-1133">Transmembrane helix</keyword>
<keyword evidence="6" id="KW-0175">Coiled coil</keyword>
<comment type="subcellular location">
    <subcellularLocation>
        <location evidence="1">Mitochondrion membrane</location>
        <topology evidence="1">Multi-pass membrane protein</topology>
    </subcellularLocation>
</comment>
<reference evidence="7 8" key="1">
    <citation type="journal article" date="2018" name="Genome Biol. Evol.">
        <title>Multiple Roots of Fruiting Body Formation in Amoebozoa.</title>
        <authorList>
            <person name="Hillmann F."/>
            <person name="Forbes G."/>
            <person name="Novohradska S."/>
            <person name="Ferling I."/>
            <person name="Riege K."/>
            <person name="Groth M."/>
            <person name="Westermann M."/>
            <person name="Marz M."/>
            <person name="Spaller T."/>
            <person name="Winckler T."/>
            <person name="Schaap P."/>
            <person name="Glockner G."/>
        </authorList>
    </citation>
    <scope>NUCLEOTIDE SEQUENCE [LARGE SCALE GENOMIC DNA]</scope>
    <source>
        <strain evidence="7 8">Jena</strain>
    </source>
</reference>
<proteinExistence type="predicted"/>
<keyword evidence="4" id="KW-0496">Mitochondrion</keyword>
<evidence type="ECO:0000256" key="6">
    <source>
        <dbReference type="SAM" id="Coils"/>
    </source>
</evidence>
<evidence type="ECO:0008006" key="9">
    <source>
        <dbReference type="Google" id="ProtNLM"/>
    </source>
</evidence>
<evidence type="ECO:0000256" key="3">
    <source>
        <dbReference type="ARBA" id="ARBA00022989"/>
    </source>
</evidence>
<dbReference type="STRING" id="1890364.A0A2P6NQP3"/>
<gene>
    <name evidence="7" type="ORF">PROFUN_05416</name>
</gene>
<accession>A0A2P6NQP3</accession>